<sequence>DILITSDDQYVSLKAFQAYFNKFLDKETSTNKSKKQKQSYNEADTFIIFSTTPGKAIIDSSDPDKKKGSHFTENFCNVMLENIKLPKSLDENLRLITKANKKSSLGKEIVQVTTTCDRCVFLYKSDYYSLLHAIDKNHPWNQLNKKVHEMLNDQSAKNEVNTEVISQSCFTKDWILQSQEQEYIQHFTCLICKQIANNAMQIVCSQHKDSDEALIVGEKCLQLFLKKNKECCPIQPNHNCQYLKAKMPRNYIDKLQVICLRQFEQEIQTLNKIKREDD</sequence>
<feature type="domain" description="Peptidase C14 caspase" evidence="1">
    <location>
        <begin position="29"/>
        <end position="102"/>
    </location>
</feature>
<dbReference type="InterPro" id="IPR029030">
    <property type="entry name" value="Caspase-like_dom_sf"/>
</dbReference>
<evidence type="ECO:0000313" key="3">
    <source>
        <dbReference type="Proteomes" id="UP000023152"/>
    </source>
</evidence>
<dbReference type="EMBL" id="ASPP01018133">
    <property type="protein sequence ID" value="ETO16542.1"/>
    <property type="molecule type" value="Genomic_DNA"/>
</dbReference>
<feature type="non-terminal residue" evidence="2">
    <location>
        <position position="1"/>
    </location>
</feature>
<dbReference type="Proteomes" id="UP000023152">
    <property type="component" value="Unassembled WGS sequence"/>
</dbReference>
<name>X6MSW5_RETFI</name>
<keyword evidence="3" id="KW-1185">Reference proteome</keyword>
<organism evidence="2 3">
    <name type="scientific">Reticulomyxa filosa</name>
    <dbReference type="NCBI Taxonomy" id="46433"/>
    <lineage>
        <taxon>Eukaryota</taxon>
        <taxon>Sar</taxon>
        <taxon>Rhizaria</taxon>
        <taxon>Retaria</taxon>
        <taxon>Foraminifera</taxon>
        <taxon>Monothalamids</taxon>
        <taxon>Reticulomyxidae</taxon>
        <taxon>Reticulomyxa</taxon>
    </lineage>
</organism>
<proteinExistence type="predicted"/>
<dbReference type="InterPro" id="IPR011600">
    <property type="entry name" value="Pept_C14_caspase"/>
</dbReference>
<accession>X6MSW5</accession>
<dbReference type="GO" id="GO:0004197">
    <property type="term" value="F:cysteine-type endopeptidase activity"/>
    <property type="evidence" value="ECO:0007669"/>
    <property type="project" value="InterPro"/>
</dbReference>
<dbReference type="SUPFAM" id="SSF52129">
    <property type="entry name" value="Caspase-like"/>
    <property type="match status" value="1"/>
</dbReference>
<reference evidence="2 3" key="1">
    <citation type="journal article" date="2013" name="Curr. Biol.">
        <title>The Genome of the Foraminiferan Reticulomyxa filosa.</title>
        <authorList>
            <person name="Glockner G."/>
            <person name="Hulsmann N."/>
            <person name="Schleicher M."/>
            <person name="Noegel A.A."/>
            <person name="Eichinger L."/>
            <person name="Gallinger C."/>
            <person name="Pawlowski J."/>
            <person name="Sierra R."/>
            <person name="Euteneuer U."/>
            <person name="Pillet L."/>
            <person name="Moustafa A."/>
            <person name="Platzer M."/>
            <person name="Groth M."/>
            <person name="Szafranski K."/>
            <person name="Schliwa M."/>
        </authorList>
    </citation>
    <scope>NUCLEOTIDE SEQUENCE [LARGE SCALE GENOMIC DNA]</scope>
</reference>
<comment type="caution">
    <text evidence="2">The sequence shown here is derived from an EMBL/GenBank/DDBJ whole genome shotgun (WGS) entry which is preliminary data.</text>
</comment>
<gene>
    <name evidence="2" type="ORF">RFI_20797</name>
</gene>
<protein>
    <recommendedName>
        <fullName evidence="1">Peptidase C14 caspase domain-containing protein</fullName>
    </recommendedName>
</protein>
<feature type="non-terminal residue" evidence="2">
    <location>
        <position position="278"/>
    </location>
</feature>
<evidence type="ECO:0000259" key="1">
    <source>
        <dbReference type="Pfam" id="PF00656"/>
    </source>
</evidence>
<dbReference type="Pfam" id="PF00656">
    <property type="entry name" value="Peptidase_C14"/>
    <property type="match status" value="1"/>
</dbReference>
<dbReference type="Gene3D" id="3.40.50.1460">
    <property type="match status" value="1"/>
</dbReference>
<dbReference type="AlphaFoldDB" id="X6MSW5"/>
<evidence type="ECO:0000313" key="2">
    <source>
        <dbReference type="EMBL" id="ETO16542.1"/>
    </source>
</evidence>
<dbReference type="GO" id="GO:0006508">
    <property type="term" value="P:proteolysis"/>
    <property type="evidence" value="ECO:0007669"/>
    <property type="project" value="InterPro"/>
</dbReference>